<dbReference type="Gene3D" id="1.10.10.2910">
    <property type="match status" value="1"/>
</dbReference>
<evidence type="ECO:0000313" key="5">
    <source>
        <dbReference type="Proteomes" id="UP000594659"/>
    </source>
</evidence>
<reference evidence="3 5" key="2">
    <citation type="submission" date="2020-09" db="EMBL/GenBank/DDBJ databases">
        <title>Resistance determinants and their genetic context in bacteria from a longitudinal study of pigs reared under conventional and antibiotic-free husbandry practices.</title>
        <authorList>
            <person name="Poulin-Laprade D."/>
            <person name="Brouard J.-S."/>
            <person name="Gagnon N."/>
            <person name="Turcotte A."/>
            <person name="Langlois A."/>
            <person name="Matte J.J."/>
            <person name="Carrillo C.D."/>
            <person name="Zaheer R."/>
            <person name="McAllister T."/>
            <person name="Topp E."/>
            <person name="Talbot G."/>
        </authorList>
    </citation>
    <scope>NUCLEOTIDE SEQUENCE [LARGE SCALE GENOMIC DNA]</scope>
    <source>
        <strain evidence="3 5">Res13-Abat-PEA21-P4-01-A</strain>
    </source>
</reference>
<dbReference type="PANTHER" id="PTHR43236">
    <property type="entry name" value="ANTITOXIN HIGA1"/>
    <property type="match status" value="1"/>
</dbReference>
<feature type="domain" description="IrrE N-terminal-like" evidence="1">
    <location>
        <begin position="3"/>
        <end position="95"/>
    </location>
</feature>
<dbReference type="Proteomes" id="UP000194699">
    <property type="component" value="Unassembled WGS sequence"/>
</dbReference>
<dbReference type="EMBL" id="NGEL01000141">
    <property type="protein sequence ID" value="OTM84600.1"/>
    <property type="molecule type" value="Genomic_DNA"/>
</dbReference>
<dbReference type="InterPro" id="IPR010359">
    <property type="entry name" value="IrrE_HExxH"/>
</dbReference>
<gene>
    <name evidence="2" type="ORF">B9X95_13020</name>
    <name evidence="3" type="ORF">IMO23_04475</name>
</gene>
<evidence type="ECO:0000313" key="4">
    <source>
        <dbReference type="Proteomes" id="UP000194699"/>
    </source>
</evidence>
<reference evidence="2 4" key="1">
    <citation type="submission" date="2017-05" db="EMBL/GenBank/DDBJ databases">
        <authorList>
            <person name="Song R."/>
            <person name="Chenine A.L."/>
            <person name="Ruprecht R.M."/>
        </authorList>
    </citation>
    <scope>NUCLEOTIDE SEQUENCE [LARGE SCALE GENOMIC DNA]</scope>
    <source>
        <strain evidence="2 4">PR350</strain>
    </source>
</reference>
<evidence type="ECO:0000313" key="2">
    <source>
        <dbReference type="EMBL" id="OTM84600.1"/>
    </source>
</evidence>
<dbReference type="InterPro" id="IPR052345">
    <property type="entry name" value="Rad_response_metalloprotease"/>
</dbReference>
<proteinExistence type="predicted"/>
<evidence type="ECO:0000313" key="3">
    <source>
        <dbReference type="EMBL" id="QPF15052.1"/>
    </source>
</evidence>
<dbReference type="AlphaFoldDB" id="A0A241ZCY6"/>
<accession>A0A241ZCY6</accession>
<name>A0A241ZCY6_ACIBA</name>
<dbReference type="Pfam" id="PF06114">
    <property type="entry name" value="Peptidase_M78"/>
    <property type="match status" value="1"/>
</dbReference>
<organism evidence="2 4">
    <name type="scientific">Acinetobacter baumannii</name>
    <dbReference type="NCBI Taxonomy" id="470"/>
    <lineage>
        <taxon>Bacteria</taxon>
        <taxon>Pseudomonadati</taxon>
        <taxon>Pseudomonadota</taxon>
        <taxon>Gammaproteobacteria</taxon>
        <taxon>Moraxellales</taxon>
        <taxon>Moraxellaceae</taxon>
        <taxon>Acinetobacter</taxon>
        <taxon>Acinetobacter calcoaceticus/baumannii complex</taxon>
    </lineage>
</organism>
<sequence>MLYNPTVESSGRILFTKAHELGHYILHRTIQDEFLCGAEDLQTYDIASIETEANKFSSYLLMPIDDFRRQIDQTQLIQSLSLCALRYGVSLTAAILKWLEFTEESVILINSRDGFMNWAVSSRSAKNNGAFFKTKKNIIEIPEQSLASNNLVLEEKNGEKVQANIWFPYAHKDASVIEYKITSERFDHILTLILLPRNLKVWKPKDLN</sequence>
<dbReference type="PANTHER" id="PTHR43236:SF2">
    <property type="entry name" value="BLL0069 PROTEIN"/>
    <property type="match status" value="1"/>
</dbReference>
<evidence type="ECO:0000259" key="1">
    <source>
        <dbReference type="Pfam" id="PF06114"/>
    </source>
</evidence>
<protein>
    <submittedName>
        <fullName evidence="3">ImmA/IrrE family metallo-endopeptidase</fullName>
    </submittedName>
    <submittedName>
        <fullName evidence="2">Toxin-antitoxin system, toxin component</fullName>
    </submittedName>
</protein>
<dbReference type="EMBL" id="CP062919">
    <property type="protein sequence ID" value="QPF15052.1"/>
    <property type="molecule type" value="Genomic_DNA"/>
</dbReference>
<dbReference type="Proteomes" id="UP000594659">
    <property type="component" value="Chromosome"/>
</dbReference>